<sequence>MNIIHVIPKAKLGGVETAVFSSFHEILNQGYCFRILSIERGDVNYSKENIDIRSLNSSFFSPLGFFRFLKFMKDNKPDLVVFSLWKSALFGLVWLFFYNRRDRVKTAFIIHNTKFYHILDKIITKIAIKNFDAIYFDSHETKKIFEKQENIKGDVLSFITSKTIPKQFNLDIENINMVYIGRIHRSKNLKDSIRFVKKLNELGVCANFDIYGPDEGDLTNIISVIESFGLSSKIKYKGVLKYNEVDNVLKNYDVYLQLSLYEGMAMSVVTALQAGLIALVSAVGEIPNYIENGVNGVLFDIAYLDDDIYIEKIASDFQRLISENKLINMYENAKVTFSNKPLYAEDYINKIIKRL</sequence>
<keyword evidence="1" id="KW-0472">Membrane</keyword>
<evidence type="ECO:0000256" key="1">
    <source>
        <dbReference type="SAM" id="Phobius"/>
    </source>
</evidence>
<keyword evidence="1" id="KW-0812">Transmembrane</keyword>
<dbReference type="EMBL" id="AAGLPU010000011">
    <property type="protein sequence ID" value="EBP3985900.1"/>
    <property type="molecule type" value="Genomic_DNA"/>
</dbReference>
<keyword evidence="1" id="KW-1133">Transmembrane helix</keyword>
<dbReference type="AlphaFoldDB" id="A0A5U3EEG8"/>
<feature type="transmembrane region" description="Helical" evidence="1">
    <location>
        <begin position="79"/>
        <end position="98"/>
    </location>
</feature>
<dbReference type="Gene3D" id="3.40.50.2000">
    <property type="entry name" value="Glycogen Phosphorylase B"/>
    <property type="match status" value="2"/>
</dbReference>
<keyword evidence="3" id="KW-0808">Transferase</keyword>
<dbReference type="Pfam" id="PF00534">
    <property type="entry name" value="Glycos_transf_1"/>
    <property type="match status" value="1"/>
</dbReference>
<dbReference type="GO" id="GO:1901135">
    <property type="term" value="P:carbohydrate derivative metabolic process"/>
    <property type="evidence" value="ECO:0007669"/>
    <property type="project" value="UniProtKB-ARBA"/>
</dbReference>
<feature type="domain" description="Glycosyl transferase family 1" evidence="2">
    <location>
        <begin position="163"/>
        <end position="314"/>
    </location>
</feature>
<dbReference type="CDD" id="cd03801">
    <property type="entry name" value="GT4_PimA-like"/>
    <property type="match status" value="1"/>
</dbReference>
<evidence type="ECO:0000259" key="2">
    <source>
        <dbReference type="Pfam" id="PF00534"/>
    </source>
</evidence>
<evidence type="ECO:0000313" key="3">
    <source>
        <dbReference type="EMBL" id="EBP3985900.1"/>
    </source>
</evidence>
<name>A0A5U3EEG8_SALET</name>
<reference evidence="3" key="1">
    <citation type="submission" date="2018-07" db="EMBL/GenBank/DDBJ databases">
        <authorList>
            <consortium name="GenomeTrakr network: Whole genome sequencing for foodborne pathogen traceback"/>
        </authorList>
    </citation>
    <scope>NUCLEOTIDE SEQUENCE</scope>
    <source>
        <strain evidence="3">CFSAN002857</strain>
    </source>
</reference>
<gene>
    <name evidence="3" type="ORF">S308_10745</name>
</gene>
<comment type="caution">
    <text evidence="3">The sequence shown here is derived from an EMBL/GenBank/DDBJ whole genome shotgun (WGS) entry which is preliminary data.</text>
</comment>
<organism evidence="3">
    <name type="scientific">Salmonella enterica I</name>
    <dbReference type="NCBI Taxonomy" id="59201"/>
    <lineage>
        <taxon>Bacteria</taxon>
        <taxon>Pseudomonadati</taxon>
        <taxon>Pseudomonadota</taxon>
        <taxon>Gammaproteobacteria</taxon>
        <taxon>Enterobacterales</taxon>
        <taxon>Enterobacteriaceae</taxon>
        <taxon>Salmonella</taxon>
    </lineage>
</organism>
<protein>
    <submittedName>
        <fullName evidence="3">Glycosyltransferase family 4 protein</fullName>
    </submittedName>
</protein>
<dbReference type="PANTHER" id="PTHR12526:SF630">
    <property type="entry name" value="GLYCOSYLTRANSFERASE"/>
    <property type="match status" value="1"/>
</dbReference>
<dbReference type="InterPro" id="IPR001296">
    <property type="entry name" value="Glyco_trans_1"/>
</dbReference>
<dbReference type="PANTHER" id="PTHR12526">
    <property type="entry name" value="GLYCOSYLTRANSFERASE"/>
    <property type="match status" value="1"/>
</dbReference>
<proteinExistence type="predicted"/>
<dbReference type="GO" id="GO:0016757">
    <property type="term" value="F:glycosyltransferase activity"/>
    <property type="evidence" value="ECO:0007669"/>
    <property type="project" value="InterPro"/>
</dbReference>
<accession>A0A5U3EEG8</accession>
<dbReference type="SUPFAM" id="SSF53756">
    <property type="entry name" value="UDP-Glycosyltransferase/glycogen phosphorylase"/>
    <property type="match status" value="1"/>
</dbReference>